<dbReference type="Pfam" id="PF04760">
    <property type="entry name" value="IF2_N"/>
    <property type="match status" value="1"/>
</dbReference>
<dbReference type="InParanoid" id="A0A3N4LRK1"/>
<reference evidence="13 14" key="1">
    <citation type="journal article" date="2018" name="Nat. Ecol. Evol.">
        <title>Pezizomycetes genomes reveal the molecular basis of ectomycorrhizal truffle lifestyle.</title>
        <authorList>
            <person name="Murat C."/>
            <person name="Payen T."/>
            <person name="Noel B."/>
            <person name="Kuo A."/>
            <person name="Morin E."/>
            <person name="Chen J."/>
            <person name="Kohler A."/>
            <person name="Krizsan K."/>
            <person name="Balestrini R."/>
            <person name="Da Silva C."/>
            <person name="Montanini B."/>
            <person name="Hainaut M."/>
            <person name="Levati E."/>
            <person name="Barry K.W."/>
            <person name="Belfiori B."/>
            <person name="Cichocki N."/>
            <person name="Clum A."/>
            <person name="Dockter R.B."/>
            <person name="Fauchery L."/>
            <person name="Guy J."/>
            <person name="Iotti M."/>
            <person name="Le Tacon F."/>
            <person name="Lindquist E.A."/>
            <person name="Lipzen A."/>
            <person name="Malagnac F."/>
            <person name="Mello A."/>
            <person name="Molinier V."/>
            <person name="Miyauchi S."/>
            <person name="Poulain J."/>
            <person name="Riccioni C."/>
            <person name="Rubini A."/>
            <person name="Sitrit Y."/>
            <person name="Splivallo R."/>
            <person name="Traeger S."/>
            <person name="Wang M."/>
            <person name="Zifcakova L."/>
            <person name="Wipf D."/>
            <person name="Zambonelli A."/>
            <person name="Paolocci F."/>
            <person name="Nowrousian M."/>
            <person name="Ottonello S."/>
            <person name="Baldrian P."/>
            <person name="Spatafora J.W."/>
            <person name="Henrissat B."/>
            <person name="Nagy L.G."/>
            <person name="Aury J.M."/>
            <person name="Wincker P."/>
            <person name="Grigoriev I.V."/>
            <person name="Bonfante P."/>
            <person name="Martin F.M."/>
        </authorList>
    </citation>
    <scope>NUCLEOTIDE SEQUENCE [LARGE SCALE GENOMIC DNA]</scope>
    <source>
        <strain evidence="13 14">ATCC MYA-4762</strain>
    </source>
</reference>
<evidence type="ECO:0000313" key="14">
    <source>
        <dbReference type="Proteomes" id="UP000267821"/>
    </source>
</evidence>
<evidence type="ECO:0000256" key="7">
    <source>
        <dbReference type="ARBA" id="ARBA00023128"/>
    </source>
</evidence>
<dbReference type="Gene3D" id="2.40.30.10">
    <property type="entry name" value="Translation factors"/>
    <property type="match status" value="2"/>
</dbReference>
<dbReference type="FunFam" id="2.40.30.10:FF:000008">
    <property type="entry name" value="Translation initiation factor IF-2"/>
    <property type="match status" value="1"/>
</dbReference>
<dbReference type="CDD" id="cd01887">
    <property type="entry name" value="IF2_eIF5B"/>
    <property type="match status" value="1"/>
</dbReference>
<dbReference type="InterPro" id="IPR027417">
    <property type="entry name" value="P-loop_NTPase"/>
</dbReference>
<keyword evidence="4" id="KW-0547">Nucleotide-binding</keyword>
<dbReference type="InterPro" id="IPR015760">
    <property type="entry name" value="TIF_IF2"/>
</dbReference>
<dbReference type="Pfam" id="PF11987">
    <property type="entry name" value="IF-2"/>
    <property type="match status" value="1"/>
</dbReference>
<dbReference type="AlphaFoldDB" id="A0A3N4LRK1"/>
<evidence type="ECO:0000256" key="10">
    <source>
        <dbReference type="ARBA" id="ARBA00044200"/>
    </source>
</evidence>
<gene>
    <name evidence="13" type="ORF">L211DRAFT_782972</name>
</gene>
<dbReference type="InterPro" id="IPR000178">
    <property type="entry name" value="TF_IF2_bacterial-like"/>
</dbReference>
<dbReference type="STRING" id="1051890.A0A3N4LRK1"/>
<dbReference type="Pfam" id="PF00009">
    <property type="entry name" value="GTP_EFTU"/>
    <property type="match status" value="1"/>
</dbReference>
<name>A0A3N4LRK1_9PEZI</name>
<dbReference type="InterPro" id="IPR006847">
    <property type="entry name" value="IF2_N"/>
</dbReference>
<dbReference type="PROSITE" id="PS51722">
    <property type="entry name" value="G_TR_2"/>
    <property type="match status" value="1"/>
</dbReference>
<keyword evidence="3 13" id="KW-0396">Initiation factor</keyword>
<dbReference type="SUPFAM" id="SSF52540">
    <property type="entry name" value="P-loop containing nucleoside triphosphate hydrolases"/>
    <property type="match status" value="1"/>
</dbReference>
<comment type="function">
    <text evidence="9">One of the essential components for the initiation of protein synthesis. Protects formylmethionyl-tRNA from spontaneous hydrolysis and promotes its binding to the 30S ribosomal subunits. Also involved in the hydrolysis of GTP during the formation of the 70S ribosomal complex.</text>
</comment>
<feature type="compositionally biased region" description="Basic and acidic residues" evidence="11">
    <location>
        <begin position="62"/>
        <end position="94"/>
    </location>
</feature>
<dbReference type="InterPro" id="IPR005225">
    <property type="entry name" value="Small_GTP-bd"/>
</dbReference>
<dbReference type="InterPro" id="IPR036925">
    <property type="entry name" value="TIF_IF2_dom3_sf"/>
</dbReference>
<evidence type="ECO:0000256" key="3">
    <source>
        <dbReference type="ARBA" id="ARBA00022540"/>
    </source>
</evidence>
<protein>
    <recommendedName>
        <fullName evidence="10">Translation initiation factor IF-2, mitochondrial</fullName>
    </recommendedName>
</protein>
<dbReference type="Pfam" id="PF22042">
    <property type="entry name" value="EF-G_D2"/>
    <property type="match status" value="1"/>
</dbReference>
<dbReference type="SUPFAM" id="SSF50447">
    <property type="entry name" value="Translation proteins"/>
    <property type="match status" value="2"/>
</dbReference>
<dbReference type="FunFam" id="3.40.50.10050:FF:000001">
    <property type="entry name" value="Translation initiation factor IF-2"/>
    <property type="match status" value="1"/>
</dbReference>
<evidence type="ECO:0000259" key="12">
    <source>
        <dbReference type="PROSITE" id="PS51722"/>
    </source>
</evidence>
<feature type="compositionally biased region" description="Basic and acidic residues" evidence="11">
    <location>
        <begin position="104"/>
        <end position="117"/>
    </location>
</feature>
<dbReference type="SUPFAM" id="SSF52156">
    <property type="entry name" value="Initiation factor IF2/eIF5b, domain 3"/>
    <property type="match status" value="1"/>
</dbReference>
<keyword evidence="8" id="KW-0342">GTP-binding</keyword>
<dbReference type="NCBIfam" id="TIGR00231">
    <property type="entry name" value="small_GTP"/>
    <property type="match status" value="1"/>
</dbReference>
<dbReference type="HAMAP" id="MF_00100_B">
    <property type="entry name" value="IF_2_B"/>
    <property type="match status" value="1"/>
</dbReference>
<keyword evidence="14" id="KW-1185">Reference proteome</keyword>
<feature type="domain" description="Tr-type G" evidence="12">
    <location>
        <begin position="266"/>
        <end position="434"/>
    </location>
</feature>
<dbReference type="InterPro" id="IPR000795">
    <property type="entry name" value="T_Tr_GTP-bd_dom"/>
</dbReference>
<evidence type="ECO:0000256" key="8">
    <source>
        <dbReference type="ARBA" id="ARBA00023134"/>
    </source>
</evidence>
<dbReference type="InterPro" id="IPR044145">
    <property type="entry name" value="IF2_II"/>
</dbReference>
<evidence type="ECO:0000256" key="2">
    <source>
        <dbReference type="ARBA" id="ARBA00007733"/>
    </source>
</evidence>
<dbReference type="GO" id="GO:0005525">
    <property type="term" value="F:GTP binding"/>
    <property type="evidence" value="ECO:0007669"/>
    <property type="project" value="UniProtKB-KW"/>
</dbReference>
<evidence type="ECO:0000256" key="4">
    <source>
        <dbReference type="ARBA" id="ARBA00022741"/>
    </source>
</evidence>
<keyword evidence="6" id="KW-0809">Transit peptide</keyword>
<dbReference type="Proteomes" id="UP000267821">
    <property type="component" value="Unassembled WGS sequence"/>
</dbReference>
<organism evidence="13 14">
    <name type="scientific">Terfezia boudieri ATCC MYA-4762</name>
    <dbReference type="NCBI Taxonomy" id="1051890"/>
    <lineage>
        <taxon>Eukaryota</taxon>
        <taxon>Fungi</taxon>
        <taxon>Dikarya</taxon>
        <taxon>Ascomycota</taxon>
        <taxon>Pezizomycotina</taxon>
        <taxon>Pezizomycetes</taxon>
        <taxon>Pezizales</taxon>
        <taxon>Pezizaceae</taxon>
        <taxon>Terfezia</taxon>
    </lineage>
</organism>
<comment type="subcellular location">
    <subcellularLocation>
        <location evidence="1">Mitochondrion</location>
    </subcellularLocation>
</comment>
<dbReference type="GO" id="GO:0005739">
    <property type="term" value="C:mitochondrion"/>
    <property type="evidence" value="ECO:0007669"/>
    <property type="project" value="UniProtKB-SubCell"/>
</dbReference>
<evidence type="ECO:0000256" key="1">
    <source>
        <dbReference type="ARBA" id="ARBA00004173"/>
    </source>
</evidence>
<evidence type="ECO:0000256" key="11">
    <source>
        <dbReference type="SAM" id="MobiDB-lite"/>
    </source>
</evidence>
<dbReference type="Gene3D" id="3.40.50.10050">
    <property type="entry name" value="Translation initiation factor IF- 2, domain 3"/>
    <property type="match status" value="1"/>
</dbReference>
<dbReference type="FunCoup" id="A0A3N4LRK1">
    <property type="interactions" value="493"/>
</dbReference>
<dbReference type="InterPro" id="IPR009000">
    <property type="entry name" value="Transl_B-barrel_sf"/>
</dbReference>
<dbReference type="GO" id="GO:0003743">
    <property type="term" value="F:translation initiation factor activity"/>
    <property type="evidence" value="ECO:0007669"/>
    <property type="project" value="UniProtKB-KW"/>
</dbReference>
<dbReference type="FunFam" id="3.40.50.300:FF:000019">
    <property type="entry name" value="Translation initiation factor IF-2"/>
    <property type="match status" value="1"/>
</dbReference>
<evidence type="ECO:0000313" key="13">
    <source>
        <dbReference type="EMBL" id="RPB25543.1"/>
    </source>
</evidence>
<dbReference type="CDD" id="cd03692">
    <property type="entry name" value="mtIF2_IVc"/>
    <property type="match status" value="1"/>
</dbReference>
<proteinExistence type="inferred from homology"/>
<feature type="compositionally biased region" description="Polar residues" evidence="11">
    <location>
        <begin position="8"/>
        <end position="24"/>
    </location>
</feature>
<evidence type="ECO:0000256" key="5">
    <source>
        <dbReference type="ARBA" id="ARBA00022917"/>
    </source>
</evidence>
<dbReference type="PANTHER" id="PTHR43381:SF20">
    <property type="entry name" value="TRANSLATION INITIATION FACTOR IF-2, MITOCHONDRIAL"/>
    <property type="match status" value="1"/>
</dbReference>
<feature type="compositionally biased region" description="Low complexity" evidence="11">
    <location>
        <begin position="25"/>
        <end position="52"/>
    </location>
</feature>
<accession>A0A3N4LRK1</accession>
<evidence type="ECO:0000256" key="6">
    <source>
        <dbReference type="ARBA" id="ARBA00022946"/>
    </source>
</evidence>
<keyword evidence="5" id="KW-0648">Protein biosynthesis</keyword>
<dbReference type="EMBL" id="ML121537">
    <property type="protein sequence ID" value="RPB25543.1"/>
    <property type="molecule type" value="Genomic_DNA"/>
</dbReference>
<dbReference type="InterPro" id="IPR053905">
    <property type="entry name" value="EF-G-like_DII"/>
</dbReference>
<dbReference type="NCBIfam" id="TIGR00487">
    <property type="entry name" value="IF-2"/>
    <property type="match status" value="1"/>
</dbReference>
<dbReference type="InterPro" id="IPR023115">
    <property type="entry name" value="TIF_IF2_dom3"/>
</dbReference>
<keyword evidence="7" id="KW-0496">Mitochondrion</keyword>
<dbReference type="CDD" id="cd03702">
    <property type="entry name" value="IF2_mtIF2_II"/>
    <property type="match status" value="1"/>
</dbReference>
<dbReference type="OrthoDB" id="361630at2759"/>
<dbReference type="PANTHER" id="PTHR43381">
    <property type="entry name" value="TRANSLATION INITIATION FACTOR IF-2-RELATED"/>
    <property type="match status" value="1"/>
</dbReference>
<dbReference type="GO" id="GO:0003924">
    <property type="term" value="F:GTPase activity"/>
    <property type="evidence" value="ECO:0007669"/>
    <property type="project" value="InterPro"/>
</dbReference>
<comment type="similarity">
    <text evidence="2">Belongs to the TRAFAC class translation factor GTPase superfamily. Classic translation factor GTPase family. IF-2 subfamily.</text>
</comment>
<sequence>MQPAAETLQGTPTITQYNPTPNYRSSQQGSQYVYGTGQQQGQWQQGEGQQGYNPPRYGQNYGDREQPRYQRRDGDSGYQRRDEHPFQRHDDSRYPSRQQQQQQEPDRTQFLREKQRADTTPVDPEPFDTRKKKAALIKDKDKRSAAFTNTESFLLDDDPAALAQREAKLAKKKAKREQPIPILIQQQFISVSLLANQLKVPLDRFLEKLGELGFVEIGYNHVLSAEDAGLIAMEYNYEPIVDTSIEKDLLPRPWPPSTEEKELLPPRPPVVTIMGHVDHGKTTLLDYLRKSSVAASEHGGITQHIGAFSVNLPSGKLATFLDTPGHAAFLSMRERGANVTDIVILVVAADDSVMPQTVEAIKHAKAAGVPMIVAVNKCDKESANIEKVKADLAQHDVQIEDVGGETQVIPVSGKTGLGMDDLEEATMALAEVLDMRAEVDGPAEGWILEATTKKRGRVATVLVRRGTLRQGDIIVAGSTWARIRNLLNEAGAEVTQAGPGTPVEVDGWRDQPTAGDLVIQAPSEEKAKSVVEFRLAKAERLRQATDMDAINSSRKLLRDQNEAEKLASAEIAAVAEADSAKKEEETGPEVSKLLEIPFLVKADVSGSVEAVTNALTSLGNNEIRAKLIRSGVGPVSEFDIDLASATNATILTFNLSLPPPLLAYSRSKHPPVAIHPHTIIYHLAACAKSILETHLPLSINTKVTGEAEILKIFPYKVKNKGQVPFAGCRVKLGTLDKASKIRVRRGAEVIWEGNIASMKSGKDDAELVRAGSECGLGLDGWDGFKVGDVLQCFYEVVVKRELPMGF</sequence>
<dbReference type="Gene3D" id="3.40.50.300">
    <property type="entry name" value="P-loop containing nucleotide triphosphate hydrolases"/>
    <property type="match status" value="1"/>
</dbReference>
<evidence type="ECO:0000256" key="9">
    <source>
        <dbReference type="ARBA" id="ARBA00025162"/>
    </source>
</evidence>
<feature type="region of interest" description="Disordered" evidence="11">
    <location>
        <begin position="1"/>
        <end position="130"/>
    </location>
</feature>
<dbReference type="FunFam" id="2.40.30.10:FF:000007">
    <property type="entry name" value="Translation initiation factor IF-2"/>
    <property type="match status" value="1"/>
</dbReference>